<protein>
    <recommendedName>
        <fullName evidence="3">F-box domain-containing protein</fullName>
    </recommendedName>
</protein>
<dbReference type="EMBL" id="FN596742">
    <property type="protein sequence ID" value="CCB61526.1"/>
    <property type="molecule type" value="Genomic_DNA"/>
</dbReference>
<dbReference type="InterPro" id="IPR032675">
    <property type="entry name" value="LRR_dom_sf"/>
</dbReference>
<dbReference type="SUPFAM" id="SSF81383">
    <property type="entry name" value="F-box domain"/>
    <property type="match status" value="1"/>
</dbReference>
<accession>F6I3L6</accession>
<reference evidence="2" key="1">
    <citation type="journal article" date="2007" name="Nature">
        <title>The grapevine genome sequence suggests ancestral hexaploidization in major angiosperm phyla.</title>
        <authorList>
            <consortium name="The French-Italian Public Consortium for Grapevine Genome Characterization."/>
            <person name="Jaillon O."/>
            <person name="Aury J.-M."/>
            <person name="Noel B."/>
            <person name="Policriti A."/>
            <person name="Clepet C."/>
            <person name="Casagrande A."/>
            <person name="Choisne N."/>
            <person name="Aubourg S."/>
            <person name="Vitulo N."/>
            <person name="Jubin C."/>
            <person name="Vezzi A."/>
            <person name="Legeai F."/>
            <person name="Hugueney P."/>
            <person name="Dasilva C."/>
            <person name="Horner D."/>
            <person name="Mica E."/>
            <person name="Jublot D."/>
            <person name="Poulain J."/>
            <person name="Bruyere C."/>
            <person name="Billault A."/>
            <person name="Segurens B."/>
            <person name="Gouyvenoux M."/>
            <person name="Ugarte E."/>
            <person name="Cattonaro F."/>
            <person name="Anthouard V."/>
            <person name="Vico V."/>
            <person name="Del Fabbro C."/>
            <person name="Alaux M."/>
            <person name="Di Gaspero G."/>
            <person name="Dumas V."/>
            <person name="Felice N."/>
            <person name="Paillard S."/>
            <person name="Juman I."/>
            <person name="Moroldo M."/>
            <person name="Scalabrin S."/>
            <person name="Canaguier A."/>
            <person name="Le Clainche I."/>
            <person name="Malacrida G."/>
            <person name="Durand E."/>
            <person name="Pesole G."/>
            <person name="Laucou V."/>
            <person name="Chatelet P."/>
            <person name="Merdinoglu D."/>
            <person name="Delledonne M."/>
            <person name="Pezzotti M."/>
            <person name="Lecharny A."/>
            <person name="Scarpelli C."/>
            <person name="Artiguenave F."/>
            <person name="Pe M.E."/>
            <person name="Valle G."/>
            <person name="Morgante M."/>
            <person name="Caboche M."/>
            <person name="Adam-Blondon A.-F."/>
            <person name="Weissenbach J."/>
            <person name="Quetier F."/>
            <person name="Wincker P."/>
        </authorList>
    </citation>
    <scope>NUCLEOTIDE SEQUENCE [LARGE SCALE GENOMIC DNA]</scope>
    <source>
        <strain evidence="2">cv. Pinot noir / PN40024</strain>
    </source>
</reference>
<dbReference type="PANTHER" id="PTHR38926:SF5">
    <property type="entry name" value="F-BOX AND LEUCINE-RICH REPEAT PROTEIN 6"/>
    <property type="match status" value="1"/>
</dbReference>
<proteinExistence type="predicted"/>
<dbReference type="Gene3D" id="1.20.1280.50">
    <property type="match status" value="1"/>
</dbReference>
<sequence>MRTISDHLGYDNLADKIQSKHDKCKFSVSLNNLPMPSNYYIGETSSKRSNNGSKSDHSKMEGRKWEELNMDCLVNVFRRVGMESLLLDVPFVCKSWYKASLDPKCWEHLIFPKYIKPDGIWDTSPLGERLMMQYRESFSVTAFIKSVVARSKRHATLLRLPICCTKEALESPTLKTLDLDAILLLKQSTIIPKLISKWKNLEMLTLGSRRNMVEILSQISLHCNNFIKLFAPGIYVGKDEVTAMITSLPNLKYLDLKGSTIEQKNLVMILQGCKELQLLDVRDCIGFWEGNAEILELASHIPKFMCEGSIYEEYDTYIDGDLPWLQPVWQCIYIGMEQRRPRNTMLFMKVMPIKLNYGTTYAGLLDKIYATTGIKRKDFELNIICRYPISSREYKPIPIKNDEAVELMLEVPCRSSRVYCVEIYLEKEARQCVKITFPC</sequence>
<dbReference type="AlphaFoldDB" id="F6I3L6"/>
<dbReference type="eggNOG" id="KOG1947">
    <property type="taxonomic scope" value="Eukaryota"/>
</dbReference>
<dbReference type="InParanoid" id="F6I3L6"/>
<dbReference type="GO" id="GO:1905761">
    <property type="term" value="F:SCF ubiquitin ligase complex binding"/>
    <property type="evidence" value="ECO:0000318"/>
    <property type="project" value="GO_Central"/>
</dbReference>
<evidence type="ECO:0008006" key="3">
    <source>
        <dbReference type="Google" id="ProtNLM"/>
    </source>
</evidence>
<dbReference type="Proteomes" id="UP000009183">
    <property type="component" value="Chromosome 8"/>
</dbReference>
<gene>
    <name evidence="1" type="ordered locus">VIT_08s0032g00190</name>
</gene>
<dbReference type="PANTHER" id="PTHR38926">
    <property type="entry name" value="F-BOX DOMAIN CONTAINING PROTEIN, EXPRESSED"/>
    <property type="match status" value="1"/>
</dbReference>
<dbReference type="ExpressionAtlas" id="F6I3L6">
    <property type="expression patterns" value="baseline and differential"/>
</dbReference>
<evidence type="ECO:0000313" key="2">
    <source>
        <dbReference type="Proteomes" id="UP000009183"/>
    </source>
</evidence>
<evidence type="ECO:0000313" key="1">
    <source>
        <dbReference type="EMBL" id="CCB61526.1"/>
    </source>
</evidence>
<dbReference type="SUPFAM" id="SSF52047">
    <property type="entry name" value="RNI-like"/>
    <property type="match status" value="1"/>
</dbReference>
<dbReference type="Gene3D" id="3.80.10.10">
    <property type="entry name" value="Ribonuclease Inhibitor"/>
    <property type="match status" value="1"/>
</dbReference>
<keyword evidence="2" id="KW-1185">Reference proteome</keyword>
<dbReference type="InterPro" id="IPR036047">
    <property type="entry name" value="F-box-like_dom_sf"/>
</dbReference>
<dbReference type="HOGENOM" id="CLU_050941_0_0_1"/>
<name>F6I3L6_VITVI</name>
<organism evidence="1 2">
    <name type="scientific">Vitis vinifera</name>
    <name type="common">Grape</name>
    <dbReference type="NCBI Taxonomy" id="29760"/>
    <lineage>
        <taxon>Eukaryota</taxon>
        <taxon>Viridiplantae</taxon>
        <taxon>Streptophyta</taxon>
        <taxon>Embryophyta</taxon>
        <taxon>Tracheophyta</taxon>
        <taxon>Spermatophyta</taxon>
        <taxon>Magnoliopsida</taxon>
        <taxon>eudicotyledons</taxon>
        <taxon>Gunneridae</taxon>
        <taxon>Pentapetalae</taxon>
        <taxon>rosids</taxon>
        <taxon>Vitales</taxon>
        <taxon>Vitaceae</taxon>
        <taxon>Viteae</taxon>
        <taxon>Vitis</taxon>
    </lineage>
</organism>
<dbReference type="PaxDb" id="29760-VIT_08s0032g00190.t01"/>